<organism evidence="1 2">
    <name type="scientific">Actinoplanes regularis</name>
    <dbReference type="NCBI Taxonomy" id="52697"/>
    <lineage>
        <taxon>Bacteria</taxon>
        <taxon>Bacillati</taxon>
        <taxon>Actinomycetota</taxon>
        <taxon>Actinomycetes</taxon>
        <taxon>Micromonosporales</taxon>
        <taxon>Micromonosporaceae</taxon>
        <taxon>Actinoplanes</taxon>
    </lineage>
</organism>
<keyword evidence="2" id="KW-1185">Reference proteome</keyword>
<name>A0A238XKG3_9ACTN</name>
<evidence type="ECO:0000313" key="1">
    <source>
        <dbReference type="EMBL" id="SNR58963.1"/>
    </source>
</evidence>
<proteinExistence type="predicted"/>
<dbReference type="Proteomes" id="UP000198415">
    <property type="component" value="Unassembled WGS sequence"/>
</dbReference>
<evidence type="ECO:0000313" key="2">
    <source>
        <dbReference type="Proteomes" id="UP000198415"/>
    </source>
</evidence>
<accession>A0A238XKG3</accession>
<gene>
    <name evidence="1" type="ORF">SAMN06264365_103506</name>
</gene>
<protein>
    <submittedName>
        <fullName evidence="1">Uncharacterized protein</fullName>
    </submittedName>
</protein>
<reference evidence="1 2" key="1">
    <citation type="submission" date="2017-06" db="EMBL/GenBank/DDBJ databases">
        <authorList>
            <person name="Kim H.J."/>
            <person name="Triplett B.A."/>
        </authorList>
    </citation>
    <scope>NUCLEOTIDE SEQUENCE [LARGE SCALE GENOMIC DNA]</scope>
    <source>
        <strain evidence="1 2">DSM 43151</strain>
    </source>
</reference>
<sequence length="171" mass="18754">MNPDQAAERYADPAMSATVLMNIEANRRRTPVTIDELIQFAHAYDVPVEALLLPPGDRPVQVAPGVTADPARFLRWIRGQQPLDGTDVKLYEAAATAVAPAGQSAVHELRDEFLARATNAFDMFFAGSEEMTRKTRAQMRDVLSEVREAAASGTPTDELLAVIDGYLDRLQ</sequence>
<dbReference type="EMBL" id="FZNR01000003">
    <property type="protein sequence ID" value="SNR58963.1"/>
    <property type="molecule type" value="Genomic_DNA"/>
</dbReference>
<dbReference type="AlphaFoldDB" id="A0A238XKG3"/>